<evidence type="ECO:0000313" key="1">
    <source>
        <dbReference type="EMBL" id="MBU2721797.1"/>
    </source>
</evidence>
<sequence>MEEGKPLTAPDLSTAQSWAKDFTKQTGVRHIAYRITCVGKDSFAYVEYRVAKERGATGGTQV</sequence>
<protein>
    <submittedName>
        <fullName evidence="1">Uncharacterized protein</fullName>
    </submittedName>
</protein>
<dbReference type="Proteomes" id="UP000887300">
    <property type="component" value="Unassembled WGS sequence"/>
</dbReference>
<organism evidence="1 2">
    <name type="scientific">Acidithiobacillus ferridurans</name>
    <dbReference type="NCBI Taxonomy" id="1232575"/>
    <lineage>
        <taxon>Bacteria</taxon>
        <taxon>Pseudomonadati</taxon>
        <taxon>Pseudomonadota</taxon>
        <taxon>Acidithiobacillia</taxon>
        <taxon>Acidithiobacillales</taxon>
        <taxon>Acidithiobacillaceae</taxon>
        <taxon>Acidithiobacillus</taxon>
    </lineage>
</organism>
<name>A0A8X8G7J0_ACIFI</name>
<evidence type="ECO:0000313" key="2">
    <source>
        <dbReference type="Proteomes" id="UP000887300"/>
    </source>
</evidence>
<proteinExistence type="predicted"/>
<dbReference type="AlphaFoldDB" id="A0A8X8G7J0"/>
<gene>
    <name evidence="1" type="ORF">HF568_00810</name>
</gene>
<accession>A0A8X8G7J0</accession>
<dbReference type="RefSeq" id="WP_215886331.1">
    <property type="nucleotide sequence ID" value="NZ_CP134225.1"/>
</dbReference>
<dbReference type="EMBL" id="JABBHS010000027">
    <property type="protein sequence ID" value="MBU2721797.1"/>
    <property type="molecule type" value="Genomic_DNA"/>
</dbReference>
<comment type="caution">
    <text evidence="1">The sequence shown here is derived from an EMBL/GenBank/DDBJ whole genome shotgun (WGS) entry which is preliminary data.</text>
</comment>
<reference evidence="1" key="1">
    <citation type="journal article" date="2021" name="ISME J.">
        <title>Genomic evolution of the class Acidithiobacillia: deep-branching Proteobacteria living in extreme acidic conditions.</title>
        <authorList>
            <person name="Moya-Beltran A."/>
            <person name="Beard S."/>
            <person name="Rojas-Villalobos C."/>
            <person name="Issotta F."/>
            <person name="Gallardo Y."/>
            <person name="Ulloa R."/>
            <person name="Giaveno A."/>
            <person name="Degli Esposti M."/>
            <person name="Johnson D.B."/>
            <person name="Quatrini R."/>
        </authorList>
    </citation>
    <scope>NUCLEOTIDE SEQUENCE</scope>
    <source>
        <strain evidence="1">DSM 583</strain>
    </source>
</reference>